<evidence type="ECO:0000313" key="1">
    <source>
        <dbReference type="EMBL" id="ADG17969.1"/>
    </source>
</evidence>
<organism evidence="1 2">
    <name type="scientific">Paraburkholderia atlantica</name>
    <dbReference type="NCBI Taxonomy" id="2654982"/>
    <lineage>
        <taxon>Bacteria</taxon>
        <taxon>Pseudomonadati</taxon>
        <taxon>Pseudomonadota</taxon>
        <taxon>Betaproteobacteria</taxon>
        <taxon>Burkholderiales</taxon>
        <taxon>Burkholderiaceae</taxon>
        <taxon>Paraburkholderia</taxon>
    </lineage>
</organism>
<dbReference type="STRING" id="640511.BC1002_3961"/>
<dbReference type="EMBL" id="CP002014">
    <property type="protein sequence ID" value="ADG17969.1"/>
    <property type="molecule type" value="Genomic_DNA"/>
</dbReference>
<reference evidence="2" key="1">
    <citation type="submission" date="2010-04" db="EMBL/GenBank/DDBJ databases">
        <title>Complete sequence of chromosome 2 of Burkholderia sp. CCGE1002.</title>
        <authorList>
            <consortium name="US DOE Joint Genome Institute"/>
            <person name="Lucas S."/>
            <person name="Copeland A."/>
            <person name="Lapidus A."/>
            <person name="Cheng J.-F."/>
            <person name="Bruce D."/>
            <person name="Goodwin L."/>
            <person name="Pitluck S."/>
            <person name="Chertkov O."/>
            <person name="Detter J.C."/>
            <person name="Han C."/>
            <person name="Tapia R."/>
            <person name="Land M."/>
            <person name="Hauser L."/>
            <person name="Kyrpides N."/>
            <person name="Ovchinnikova G."/>
            <person name="Martinez-Romero E."/>
            <person name="Hernandez M.A.R."/>
            <person name="Tiedje J.M."/>
            <person name="Woyke T."/>
        </authorList>
    </citation>
    <scope>NUCLEOTIDE SEQUENCE [LARGE SCALE GENOMIC DNA]</scope>
    <source>
        <strain evidence="2">CCGE1002</strain>
    </source>
</reference>
<dbReference type="HOGENOM" id="CLU_2218151_0_0_4"/>
<gene>
    <name evidence="1" type="ordered locus">BC1002_3961</name>
</gene>
<protein>
    <submittedName>
        <fullName evidence="1">Uncharacterized protein</fullName>
    </submittedName>
</protein>
<dbReference type="AlphaFoldDB" id="D5WHM4"/>
<sequence length="106" mass="11252">MTSGSNLDLRSSLVVQTRAQGPREARFGCIGDVGVATPLNGTVDVAGPDREPFAALILDNSIFVPILTKTWQQLNRVRTTCKANDCSGGCCPKLTSMGRSAEVELV</sequence>
<proteinExistence type="predicted"/>
<accession>D5WHM4</accession>
<dbReference type="Proteomes" id="UP000002190">
    <property type="component" value="Chromosome 2"/>
</dbReference>
<reference evidence="1 2" key="2">
    <citation type="journal article" date="2012" name="J. Bacteriol.">
        <title>Genome Sequences of Burkholderia sp. Strains CCGE1002 and H160, Isolated from Legume Nodules in Mexico and Brazil.</title>
        <authorList>
            <person name="Ormeno-Orrillo E."/>
            <person name="Rogel M.A."/>
            <person name="Chueire L.M."/>
            <person name="Tiedje J.M."/>
            <person name="Martinez-Romero E."/>
            <person name="Hungria M."/>
        </authorList>
    </citation>
    <scope>NUCLEOTIDE SEQUENCE [LARGE SCALE GENOMIC DNA]</scope>
    <source>
        <strain evidence="1 2">CCGE1002</strain>
    </source>
</reference>
<dbReference type="KEGG" id="bge:BC1002_3961"/>
<name>D5WHM4_PARAM</name>
<evidence type="ECO:0000313" key="2">
    <source>
        <dbReference type="Proteomes" id="UP000002190"/>
    </source>
</evidence>